<protein>
    <recommendedName>
        <fullName evidence="5">Extracellular membrane protein CFEM domain-containing protein</fullName>
    </recommendedName>
</protein>
<evidence type="ECO:0000313" key="3">
    <source>
        <dbReference type="EMBL" id="KIK07634.1"/>
    </source>
</evidence>
<evidence type="ECO:0000256" key="2">
    <source>
        <dbReference type="SAM" id="SignalP"/>
    </source>
</evidence>
<keyword evidence="4" id="KW-1185">Reference proteome</keyword>
<dbReference type="HOGENOM" id="CLU_106405_0_0_1"/>
<keyword evidence="1" id="KW-1133">Transmembrane helix</keyword>
<name>A0A0C9Y164_9AGAR</name>
<accession>A0A0C9Y164</accession>
<feature type="chain" id="PRO_5002217199" description="Extracellular membrane protein CFEM domain-containing protein" evidence="2">
    <location>
        <begin position="19"/>
        <end position="200"/>
    </location>
</feature>
<dbReference type="AlphaFoldDB" id="A0A0C9Y164"/>
<dbReference type="Proteomes" id="UP000054477">
    <property type="component" value="Unassembled WGS sequence"/>
</dbReference>
<dbReference type="STRING" id="1095629.A0A0C9Y164"/>
<gene>
    <name evidence="3" type="ORF">K443DRAFT_168189</name>
</gene>
<keyword evidence="1" id="KW-0472">Membrane</keyword>
<proteinExistence type="predicted"/>
<organism evidence="3 4">
    <name type="scientific">Laccaria amethystina LaAM-08-1</name>
    <dbReference type="NCBI Taxonomy" id="1095629"/>
    <lineage>
        <taxon>Eukaryota</taxon>
        <taxon>Fungi</taxon>
        <taxon>Dikarya</taxon>
        <taxon>Basidiomycota</taxon>
        <taxon>Agaricomycotina</taxon>
        <taxon>Agaricomycetes</taxon>
        <taxon>Agaricomycetidae</taxon>
        <taxon>Agaricales</taxon>
        <taxon>Agaricineae</taxon>
        <taxon>Hydnangiaceae</taxon>
        <taxon>Laccaria</taxon>
    </lineage>
</organism>
<sequence length="200" mass="20875">MLQWILLFLLGSYHLAIAKQSDLVLRIPRESSLEARQSSPIPTGSIPTQCETTCDPVNTVLESGCTPAQCYCTTSFESDLFSCFVCVGTATNVTDYSEEQQELNSLVQECAANGVTLPGLTFPGSSTSASTMQQTIVTSLTATVSPPITSPASQITVTSLSTNTPSSTSSQASGVKKGVRGAAGAVMSGIVTFVIFLVMA</sequence>
<reference evidence="4" key="2">
    <citation type="submission" date="2015-01" db="EMBL/GenBank/DDBJ databases">
        <title>Evolutionary Origins and Diversification of the Mycorrhizal Mutualists.</title>
        <authorList>
            <consortium name="DOE Joint Genome Institute"/>
            <consortium name="Mycorrhizal Genomics Consortium"/>
            <person name="Kohler A."/>
            <person name="Kuo A."/>
            <person name="Nagy L.G."/>
            <person name="Floudas D."/>
            <person name="Copeland A."/>
            <person name="Barry K.W."/>
            <person name="Cichocki N."/>
            <person name="Veneault-Fourrey C."/>
            <person name="LaButti K."/>
            <person name="Lindquist E.A."/>
            <person name="Lipzen A."/>
            <person name="Lundell T."/>
            <person name="Morin E."/>
            <person name="Murat C."/>
            <person name="Riley R."/>
            <person name="Ohm R."/>
            <person name="Sun H."/>
            <person name="Tunlid A."/>
            <person name="Henrissat B."/>
            <person name="Grigoriev I.V."/>
            <person name="Hibbett D.S."/>
            <person name="Martin F."/>
        </authorList>
    </citation>
    <scope>NUCLEOTIDE SEQUENCE [LARGE SCALE GENOMIC DNA]</scope>
    <source>
        <strain evidence="4">LaAM-08-1</strain>
    </source>
</reference>
<reference evidence="3 4" key="1">
    <citation type="submission" date="2014-04" db="EMBL/GenBank/DDBJ databases">
        <authorList>
            <consortium name="DOE Joint Genome Institute"/>
            <person name="Kuo A."/>
            <person name="Kohler A."/>
            <person name="Nagy L.G."/>
            <person name="Floudas D."/>
            <person name="Copeland A."/>
            <person name="Barry K.W."/>
            <person name="Cichocki N."/>
            <person name="Veneault-Fourrey C."/>
            <person name="LaButti K."/>
            <person name="Lindquist E.A."/>
            <person name="Lipzen A."/>
            <person name="Lundell T."/>
            <person name="Morin E."/>
            <person name="Murat C."/>
            <person name="Sun H."/>
            <person name="Tunlid A."/>
            <person name="Henrissat B."/>
            <person name="Grigoriev I.V."/>
            <person name="Hibbett D.S."/>
            <person name="Martin F."/>
            <person name="Nordberg H.P."/>
            <person name="Cantor M.N."/>
            <person name="Hua S.X."/>
        </authorList>
    </citation>
    <scope>NUCLEOTIDE SEQUENCE [LARGE SCALE GENOMIC DNA]</scope>
    <source>
        <strain evidence="3 4">LaAM-08-1</strain>
    </source>
</reference>
<keyword evidence="1" id="KW-0812">Transmembrane</keyword>
<dbReference type="OrthoDB" id="3030369at2759"/>
<feature type="signal peptide" evidence="2">
    <location>
        <begin position="1"/>
        <end position="18"/>
    </location>
</feature>
<evidence type="ECO:0000313" key="4">
    <source>
        <dbReference type="Proteomes" id="UP000054477"/>
    </source>
</evidence>
<evidence type="ECO:0000256" key="1">
    <source>
        <dbReference type="SAM" id="Phobius"/>
    </source>
</evidence>
<dbReference type="EMBL" id="KN838546">
    <property type="protein sequence ID" value="KIK07634.1"/>
    <property type="molecule type" value="Genomic_DNA"/>
</dbReference>
<evidence type="ECO:0008006" key="5">
    <source>
        <dbReference type="Google" id="ProtNLM"/>
    </source>
</evidence>
<feature type="transmembrane region" description="Helical" evidence="1">
    <location>
        <begin position="179"/>
        <end position="199"/>
    </location>
</feature>
<keyword evidence="2" id="KW-0732">Signal</keyword>